<accession>A0ACD4VK82</accession>
<gene>
    <name evidence="1" type="ORF">PZA08_13715</name>
</gene>
<sequence>MTDWPELYRVLVGQTLGGIVWMPISSDTPQLAAEMQMSAFSFSGAAHVRFANNAFVQLSWQQKGDRFVLATGSEAVWVSHALDRLQAQGDRWLQLIGSTLDSVELFTLPDDHDRHTVAAKHNTSAGSFWIGVGGADFVGDHDDLWVGVDCDPPNRAGVVSLGIVS</sequence>
<organism evidence="1 2">
    <name type="scientific">Brevundimonas nasdae</name>
    <dbReference type="NCBI Taxonomy" id="172043"/>
    <lineage>
        <taxon>Bacteria</taxon>
        <taxon>Pseudomonadati</taxon>
        <taxon>Pseudomonadota</taxon>
        <taxon>Alphaproteobacteria</taxon>
        <taxon>Caulobacterales</taxon>
        <taxon>Caulobacteraceae</taxon>
        <taxon>Brevundimonas</taxon>
    </lineage>
</organism>
<dbReference type="Proteomes" id="UP001302493">
    <property type="component" value="Chromosome"/>
</dbReference>
<keyword evidence="2" id="KW-1185">Reference proteome</keyword>
<evidence type="ECO:0000313" key="2">
    <source>
        <dbReference type="Proteomes" id="UP001302493"/>
    </source>
</evidence>
<protein>
    <submittedName>
        <fullName evidence="1">Uncharacterized protein</fullName>
    </submittedName>
</protein>
<proteinExistence type="predicted"/>
<evidence type="ECO:0000313" key="1">
    <source>
        <dbReference type="EMBL" id="WOB78349.1"/>
    </source>
</evidence>
<name>A0ACD4VK82_9CAUL</name>
<dbReference type="EMBL" id="CP119180">
    <property type="protein sequence ID" value="WOB78349.1"/>
    <property type="molecule type" value="Genomic_DNA"/>
</dbReference>
<reference evidence="1" key="1">
    <citation type="submission" date="2023-03" db="EMBL/GenBank/DDBJ databases">
        <title>Genome sequence of Brevundimonas nasdae SJTX8.</title>
        <authorList>
            <person name="Liang R."/>
        </authorList>
    </citation>
    <scope>NUCLEOTIDE SEQUENCE</scope>
    <source>
        <strain evidence="1">X8</strain>
    </source>
</reference>